<dbReference type="EMBL" id="JAAIUW010000004">
    <property type="protein sequence ID" value="KAF7835326.1"/>
    <property type="molecule type" value="Genomic_DNA"/>
</dbReference>
<keyword evidence="3" id="KW-1185">Reference proteome</keyword>
<dbReference type="Proteomes" id="UP000634136">
    <property type="component" value="Unassembled WGS sequence"/>
</dbReference>
<accession>A0A834WZF3</accession>
<protein>
    <submittedName>
        <fullName evidence="2">Plant/F14N23-31 protein</fullName>
    </submittedName>
</protein>
<evidence type="ECO:0000313" key="3">
    <source>
        <dbReference type="Proteomes" id="UP000634136"/>
    </source>
</evidence>
<feature type="compositionally biased region" description="Basic residues" evidence="1">
    <location>
        <begin position="8"/>
        <end position="18"/>
    </location>
</feature>
<evidence type="ECO:0000256" key="1">
    <source>
        <dbReference type="SAM" id="MobiDB-lite"/>
    </source>
</evidence>
<comment type="caution">
    <text evidence="2">The sequence shown here is derived from an EMBL/GenBank/DDBJ whole genome shotgun (WGS) entry which is preliminary data.</text>
</comment>
<feature type="region of interest" description="Disordered" evidence="1">
    <location>
        <begin position="1"/>
        <end position="34"/>
    </location>
</feature>
<organism evidence="2 3">
    <name type="scientific">Senna tora</name>
    <dbReference type="NCBI Taxonomy" id="362788"/>
    <lineage>
        <taxon>Eukaryota</taxon>
        <taxon>Viridiplantae</taxon>
        <taxon>Streptophyta</taxon>
        <taxon>Embryophyta</taxon>
        <taxon>Tracheophyta</taxon>
        <taxon>Spermatophyta</taxon>
        <taxon>Magnoliopsida</taxon>
        <taxon>eudicotyledons</taxon>
        <taxon>Gunneridae</taxon>
        <taxon>Pentapetalae</taxon>
        <taxon>rosids</taxon>
        <taxon>fabids</taxon>
        <taxon>Fabales</taxon>
        <taxon>Fabaceae</taxon>
        <taxon>Caesalpinioideae</taxon>
        <taxon>Cassia clade</taxon>
        <taxon>Senna</taxon>
    </lineage>
</organism>
<evidence type="ECO:0000313" key="2">
    <source>
        <dbReference type="EMBL" id="KAF7835326.1"/>
    </source>
</evidence>
<gene>
    <name evidence="2" type="ORF">G2W53_010185</name>
</gene>
<dbReference type="AlphaFoldDB" id="A0A834WZF3"/>
<proteinExistence type="predicted"/>
<sequence length="191" mass="21219">MGGGRLSSSRKKQSRKKRVDGLRRRVSSRISKGSLDKKHVMPNVPACSSIVNPTIYGESVVFLLSSLHKGICRLSSSMKKKSRKRKTYGLKRRVSSQMSKGSWDKKTVTPSVLDCSSFANPAFHRSIDEAWFDSVVVVDSNWDDDYQSVVDDVVSLNGSEGGLIPNFPIKDANHEIHFCSVKISKTSVSIR</sequence>
<reference evidence="2" key="1">
    <citation type="submission" date="2020-09" db="EMBL/GenBank/DDBJ databases">
        <title>Genome-Enabled Discovery of Anthraquinone Biosynthesis in Senna tora.</title>
        <authorList>
            <person name="Kang S.-H."/>
            <person name="Pandey R.P."/>
            <person name="Lee C.-M."/>
            <person name="Sim J.-S."/>
            <person name="Jeong J.-T."/>
            <person name="Choi B.-S."/>
            <person name="Jung M."/>
            <person name="Ginzburg D."/>
            <person name="Zhao K."/>
            <person name="Won S.Y."/>
            <person name="Oh T.-J."/>
            <person name="Yu Y."/>
            <person name="Kim N.-H."/>
            <person name="Lee O.R."/>
            <person name="Lee T.-H."/>
            <person name="Bashyal P."/>
            <person name="Kim T.-S."/>
            <person name="Lee W.-H."/>
            <person name="Kawkins C."/>
            <person name="Kim C.-K."/>
            <person name="Kim J.S."/>
            <person name="Ahn B.O."/>
            <person name="Rhee S.Y."/>
            <person name="Sohng J.K."/>
        </authorList>
    </citation>
    <scope>NUCLEOTIDE SEQUENCE</scope>
    <source>
        <tissue evidence="2">Leaf</tissue>
    </source>
</reference>
<name>A0A834WZF3_9FABA</name>